<feature type="chain" id="PRO_5046134530" evidence="1">
    <location>
        <begin position="21"/>
        <end position="181"/>
    </location>
</feature>
<protein>
    <submittedName>
        <fullName evidence="2">Uncharacterized protein</fullName>
    </submittedName>
</protein>
<keyword evidence="3" id="KW-1185">Reference proteome</keyword>
<sequence>MLRRLALAVSCLFLAGSTYATGDQNESALLVSKFNDLTKQWALISYDLRTYDGLKKYCTDHSFRSNVAETLNGIHHYDSLLYERLAVKARFSNNHEIKKVIHQIEAFETTYKAANFSKTLSEECSDQRSLERNSDELRNDIGMNSYDSQVILLEATLDKYVKNITKLMDHINDHIHHLHID</sequence>
<organism evidence="2 3">
    <name type="scientific">Imperialibacter roseus</name>
    <dbReference type="NCBI Taxonomy" id="1324217"/>
    <lineage>
        <taxon>Bacteria</taxon>
        <taxon>Pseudomonadati</taxon>
        <taxon>Bacteroidota</taxon>
        <taxon>Cytophagia</taxon>
        <taxon>Cytophagales</taxon>
        <taxon>Flammeovirgaceae</taxon>
        <taxon>Imperialibacter</taxon>
    </lineage>
</organism>
<dbReference type="Proteomes" id="UP001302349">
    <property type="component" value="Chromosome"/>
</dbReference>
<feature type="signal peptide" evidence="1">
    <location>
        <begin position="1"/>
        <end position="20"/>
    </location>
</feature>
<reference evidence="2 3" key="1">
    <citation type="journal article" date="2023" name="Microbiol. Resour. Announc.">
        <title>Complete Genome Sequence of Imperialibacter roseus strain P4T.</title>
        <authorList>
            <person name="Tizabi D.R."/>
            <person name="Bachvaroff T."/>
            <person name="Hill R.T."/>
        </authorList>
    </citation>
    <scope>NUCLEOTIDE SEQUENCE [LARGE SCALE GENOMIC DNA]</scope>
    <source>
        <strain evidence="2 3">P4T</strain>
    </source>
</reference>
<evidence type="ECO:0000313" key="2">
    <source>
        <dbReference type="EMBL" id="WOK09410.1"/>
    </source>
</evidence>
<evidence type="ECO:0000313" key="3">
    <source>
        <dbReference type="Proteomes" id="UP001302349"/>
    </source>
</evidence>
<dbReference type="RefSeq" id="WP_317492029.1">
    <property type="nucleotide sequence ID" value="NZ_CP136051.1"/>
</dbReference>
<proteinExistence type="predicted"/>
<gene>
    <name evidence="2" type="ORF">RT717_12245</name>
</gene>
<dbReference type="EMBL" id="CP136051">
    <property type="protein sequence ID" value="WOK09410.1"/>
    <property type="molecule type" value="Genomic_DNA"/>
</dbReference>
<evidence type="ECO:0000256" key="1">
    <source>
        <dbReference type="SAM" id="SignalP"/>
    </source>
</evidence>
<accession>A0ABZ0IYG4</accession>
<name>A0ABZ0IYG4_9BACT</name>
<keyword evidence="1" id="KW-0732">Signal</keyword>